<gene>
    <name evidence="1" type="ORF">B4U80_08483</name>
</gene>
<organism evidence="1 2">
    <name type="scientific">Leptotrombidium deliense</name>
    <dbReference type="NCBI Taxonomy" id="299467"/>
    <lineage>
        <taxon>Eukaryota</taxon>
        <taxon>Metazoa</taxon>
        <taxon>Ecdysozoa</taxon>
        <taxon>Arthropoda</taxon>
        <taxon>Chelicerata</taxon>
        <taxon>Arachnida</taxon>
        <taxon>Acari</taxon>
        <taxon>Acariformes</taxon>
        <taxon>Trombidiformes</taxon>
        <taxon>Prostigmata</taxon>
        <taxon>Anystina</taxon>
        <taxon>Parasitengona</taxon>
        <taxon>Trombiculoidea</taxon>
        <taxon>Trombiculidae</taxon>
        <taxon>Leptotrombidium</taxon>
    </lineage>
</organism>
<keyword evidence="2" id="KW-1185">Reference proteome</keyword>
<proteinExistence type="predicted"/>
<name>A0A443SAF2_9ACAR</name>
<dbReference type="SUPFAM" id="SSF74788">
    <property type="entry name" value="Cullin repeat-like"/>
    <property type="match status" value="1"/>
</dbReference>
<dbReference type="OrthoDB" id="1922221at2759"/>
<dbReference type="Gene3D" id="1.20.1280.170">
    <property type="entry name" value="Exocyst complex component Exo70"/>
    <property type="match status" value="1"/>
</dbReference>
<evidence type="ECO:0000313" key="1">
    <source>
        <dbReference type="EMBL" id="RWS24492.1"/>
    </source>
</evidence>
<dbReference type="AlphaFoldDB" id="A0A443SAF2"/>
<protein>
    <submittedName>
        <fullName evidence="1">Exocyst complex component 7-like protein</fullName>
    </submittedName>
</protein>
<sequence length="131" mass="15127">MDETREKFDTEIKNLENFKQILSRSNEQTKVMCSILSHFDERLAKLEETIAPVYKETGNLQLRQENIVKTLDNLDFVIKFYAVSSEVEPIIRAGITHSSLATFLQSVDKLKNALKYFEDNNPESPELMNVV</sequence>
<dbReference type="STRING" id="299467.A0A443SAF2"/>
<dbReference type="EMBL" id="NCKV01004804">
    <property type="protein sequence ID" value="RWS24492.1"/>
    <property type="molecule type" value="Genomic_DNA"/>
</dbReference>
<reference evidence="1 2" key="1">
    <citation type="journal article" date="2018" name="Gigascience">
        <title>Genomes of trombidid mites reveal novel predicted allergens and laterally-transferred genes associated with secondary metabolism.</title>
        <authorList>
            <person name="Dong X."/>
            <person name="Chaisiri K."/>
            <person name="Xia D."/>
            <person name="Armstrong S.D."/>
            <person name="Fang Y."/>
            <person name="Donnelly M.J."/>
            <person name="Kadowaki T."/>
            <person name="McGarry J.W."/>
            <person name="Darby A.C."/>
            <person name="Makepeace B.L."/>
        </authorList>
    </citation>
    <scope>NUCLEOTIDE SEQUENCE [LARGE SCALE GENOMIC DNA]</scope>
    <source>
        <strain evidence="1">UoL-UT</strain>
    </source>
</reference>
<comment type="caution">
    <text evidence="1">The sequence shown here is derived from an EMBL/GenBank/DDBJ whole genome shotgun (WGS) entry which is preliminary data.</text>
</comment>
<accession>A0A443SAF2</accession>
<dbReference type="Proteomes" id="UP000288716">
    <property type="component" value="Unassembled WGS sequence"/>
</dbReference>
<dbReference type="Pfam" id="PF20669">
    <property type="entry name" value="Exo70_N"/>
    <property type="match status" value="1"/>
</dbReference>
<feature type="non-terminal residue" evidence="1">
    <location>
        <position position="131"/>
    </location>
</feature>
<dbReference type="VEuPathDB" id="VectorBase:LDEU007549"/>
<evidence type="ECO:0000313" key="2">
    <source>
        <dbReference type="Proteomes" id="UP000288716"/>
    </source>
</evidence>
<dbReference type="InterPro" id="IPR016159">
    <property type="entry name" value="Cullin_repeat-like_dom_sf"/>
</dbReference>